<evidence type="ECO:0000313" key="4">
    <source>
        <dbReference type="Proteomes" id="UP000037088"/>
    </source>
</evidence>
<organism evidence="1 3">
    <name type="scientific">Winslowiella iniecta</name>
    <dbReference type="NCBI Taxonomy" id="1560201"/>
    <lineage>
        <taxon>Bacteria</taxon>
        <taxon>Pseudomonadati</taxon>
        <taxon>Pseudomonadota</taxon>
        <taxon>Gammaproteobacteria</taxon>
        <taxon>Enterobacterales</taxon>
        <taxon>Erwiniaceae</taxon>
        <taxon>Winslowiella</taxon>
    </lineage>
</organism>
<evidence type="ECO:0000313" key="3">
    <source>
        <dbReference type="Proteomes" id="UP000036851"/>
    </source>
</evidence>
<dbReference type="Proteomes" id="UP000036851">
    <property type="component" value="Unassembled WGS sequence"/>
</dbReference>
<dbReference type="EMBL" id="JRXE01000007">
    <property type="protein sequence ID" value="KOC91018.1"/>
    <property type="molecule type" value="Genomic_DNA"/>
</dbReference>
<evidence type="ECO:0000313" key="1">
    <source>
        <dbReference type="EMBL" id="KOC89087.1"/>
    </source>
</evidence>
<evidence type="ECO:0000313" key="2">
    <source>
        <dbReference type="EMBL" id="KOC91018.1"/>
    </source>
</evidence>
<protein>
    <submittedName>
        <fullName evidence="1">Uncharacterized protein</fullName>
    </submittedName>
</protein>
<accession>A0A0L7T111</accession>
<dbReference type="Proteomes" id="UP000037088">
    <property type="component" value="Unassembled WGS sequence"/>
</dbReference>
<reference evidence="3 4" key="1">
    <citation type="journal article" date="2015" name="Int. J. Syst. Evol. Microbiol.">
        <title>Erwinia iniecta sp. nov., isolated from Russian wheat aphids (Diuraphis noxia).</title>
        <authorList>
            <person name="Campillo T."/>
            <person name="Luna E."/>
            <person name="Portier P."/>
            <person name="Fischer-Le Saux M."/>
            <person name="Lapitan N."/>
            <person name="Tisserat N.A."/>
            <person name="Leach J.E."/>
        </authorList>
    </citation>
    <scope>NUCLEOTIDE SEQUENCE [LARGE SCALE GENOMIC DNA]</scope>
    <source>
        <strain evidence="2 4">B120</strain>
        <strain evidence="1 3">B149</strain>
    </source>
</reference>
<keyword evidence="4" id="KW-1185">Reference proteome</keyword>
<dbReference type="AlphaFoldDB" id="A0A0L7T111"/>
<name>A0A0L7T111_9GAMM</name>
<proteinExistence type="predicted"/>
<gene>
    <name evidence="2" type="ORF">NG42_06075</name>
    <name evidence="1" type="ORF">NG43_19180</name>
</gene>
<sequence length="69" mass="8161">MSGIRNNFVVFPYNNLSYQSMTLIIHCVDQFRIKMDINDYILSHLFLQLQNDGVEIINDFYQGFRGLQV</sequence>
<dbReference type="EMBL" id="JRXF01000039">
    <property type="protein sequence ID" value="KOC89087.1"/>
    <property type="molecule type" value="Genomic_DNA"/>
</dbReference>
<comment type="caution">
    <text evidence="1">The sequence shown here is derived from an EMBL/GenBank/DDBJ whole genome shotgun (WGS) entry which is preliminary data.</text>
</comment>